<feature type="transmembrane region" description="Helical" evidence="1">
    <location>
        <begin position="80"/>
        <end position="99"/>
    </location>
</feature>
<feature type="transmembrane region" description="Helical" evidence="1">
    <location>
        <begin position="236"/>
        <end position="254"/>
    </location>
</feature>
<reference evidence="2 3" key="1">
    <citation type="submission" date="2020-07" db="EMBL/GenBank/DDBJ databases">
        <title>Genomic Encyclopedia of Type Strains, Phase III (KMG-III): the genomes of soil and plant-associated and newly described type strains.</title>
        <authorList>
            <person name="Whitman W."/>
        </authorList>
    </citation>
    <scope>NUCLEOTIDE SEQUENCE [LARGE SCALE GENOMIC DNA]</scope>
    <source>
        <strain evidence="2 3">CECT 8576</strain>
    </source>
</reference>
<sequence length="312" mass="32736">MVKSARSYLANLVRGGLIGTAEVVPGVSGGTIALVTGIYEALIGSAGHLLSGLRIAVADVPRGAGLSRASAELRRVRWDVVLPALIGLVCAALLAAKLLEPVLHDHPVSSNAVFFGLVLASLWVPISMVGRPWRLGDVLTAVVVAVLAFALTSLPPTSLAPHPVFVALAAAVAVCALVLPGVSGSFFLLSFGLYETTISALNDRDLGYIATFALGAVIGLGLFVKLLQWLLEHRRRITLVVMTGVMAGCLRALWPWQTEGRALLAPSGDVGVVVLFFLLGVALVTAMLLVERLVLRSRTTAESPTEQITRVS</sequence>
<dbReference type="Pfam" id="PF04018">
    <property type="entry name" value="VCA0040-like"/>
    <property type="match status" value="1"/>
</dbReference>
<feature type="transmembrane region" description="Helical" evidence="1">
    <location>
        <begin position="270"/>
        <end position="290"/>
    </location>
</feature>
<dbReference type="Proteomes" id="UP000548304">
    <property type="component" value="Unassembled WGS sequence"/>
</dbReference>
<keyword evidence="3" id="KW-1185">Reference proteome</keyword>
<feature type="transmembrane region" description="Helical" evidence="1">
    <location>
        <begin position="135"/>
        <end position="154"/>
    </location>
</feature>
<dbReference type="InterPro" id="IPR007163">
    <property type="entry name" value="VCA0040-like"/>
</dbReference>
<proteinExistence type="predicted"/>
<comment type="caution">
    <text evidence="2">The sequence shown here is derived from an EMBL/GenBank/DDBJ whole genome shotgun (WGS) entry which is preliminary data.</text>
</comment>
<dbReference type="PANTHER" id="PTHR37308:SF1">
    <property type="entry name" value="POLYPRENYL-PHOSPHATE TRANSPORTER"/>
    <property type="match status" value="1"/>
</dbReference>
<evidence type="ECO:0000313" key="3">
    <source>
        <dbReference type="Proteomes" id="UP000548304"/>
    </source>
</evidence>
<evidence type="ECO:0000256" key="1">
    <source>
        <dbReference type="SAM" id="Phobius"/>
    </source>
</evidence>
<keyword evidence="1" id="KW-0472">Membrane</keyword>
<name>A0A852YZK1_9ACTN</name>
<feature type="transmembrane region" description="Helical" evidence="1">
    <location>
        <begin position="166"/>
        <end position="194"/>
    </location>
</feature>
<feature type="transmembrane region" description="Helical" evidence="1">
    <location>
        <begin position="206"/>
        <end position="224"/>
    </location>
</feature>
<accession>A0A852YZK1</accession>
<protein>
    <submittedName>
        <fullName evidence="2">Putative membrane protein</fullName>
    </submittedName>
</protein>
<dbReference type="EMBL" id="JACBYW010000003">
    <property type="protein sequence ID" value="NYH78959.1"/>
    <property type="molecule type" value="Genomic_DNA"/>
</dbReference>
<evidence type="ECO:0000313" key="2">
    <source>
        <dbReference type="EMBL" id="NYH78959.1"/>
    </source>
</evidence>
<keyword evidence="1" id="KW-1133">Transmembrane helix</keyword>
<organism evidence="2 3">
    <name type="scientific">Actinopolyspora biskrensis</name>
    <dbReference type="NCBI Taxonomy" id="1470178"/>
    <lineage>
        <taxon>Bacteria</taxon>
        <taxon>Bacillati</taxon>
        <taxon>Actinomycetota</taxon>
        <taxon>Actinomycetes</taxon>
        <taxon>Actinopolysporales</taxon>
        <taxon>Actinopolysporaceae</taxon>
        <taxon>Actinopolyspora</taxon>
    </lineage>
</organism>
<dbReference type="RefSeq" id="WP_179535372.1">
    <property type="nucleotide sequence ID" value="NZ_JACBYW010000003.1"/>
</dbReference>
<gene>
    <name evidence="2" type="ORF">FHR84_002284</name>
</gene>
<keyword evidence="1" id="KW-0812">Transmembrane</keyword>
<dbReference type="PANTHER" id="PTHR37308">
    <property type="entry name" value="INTEGRAL MEMBRANE PROTEIN"/>
    <property type="match status" value="1"/>
</dbReference>
<feature type="transmembrane region" description="Helical" evidence="1">
    <location>
        <begin position="111"/>
        <end position="129"/>
    </location>
</feature>
<dbReference type="AlphaFoldDB" id="A0A852YZK1"/>